<dbReference type="GO" id="GO:0016747">
    <property type="term" value="F:acyltransferase activity, transferring groups other than amino-acyl groups"/>
    <property type="evidence" value="ECO:0007669"/>
    <property type="project" value="InterPro"/>
</dbReference>
<reference evidence="2 3" key="1">
    <citation type="submission" date="2016-10" db="EMBL/GenBank/DDBJ databases">
        <authorList>
            <person name="de Groot N.N."/>
        </authorList>
    </citation>
    <scope>NUCLEOTIDE SEQUENCE [LARGE SCALE GENOMIC DNA]</scope>
    <source>
        <strain evidence="2 3">DSM 12271</strain>
    </source>
</reference>
<dbReference type="Proteomes" id="UP000198619">
    <property type="component" value="Unassembled WGS sequence"/>
</dbReference>
<evidence type="ECO:0000313" key="3">
    <source>
        <dbReference type="Proteomes" id="UP000198619"/>
    </source>
</evidence>
<evidence type="ECO:0000313" key="2">
    <source>
        <dbReference type="EMBL" id="SFB38397.1"/>
    </source>
</evidence>
<dbReference type="InterPro" id="IPR016181">
    <property type="entry name" value="Acyl_CoA_acyltransferase"/>
</dbReference>
<dbReference type="EMBL" id="FOKI01000039">
    <property type="protein sequence ID" value="SFB38397.1"/>
    <property type="molecule type" value="Genomic_DNA"/>
</dbReference>
<dbReference type="CDD" id="cd04301">
    <property type="entry name" value="NAT_SF"/>
    <property type="match status" value="1"/>
</dbReference>
<protein>
    <submittedName>
        <fullName evidence="2">Acetyltransferase (GNAT) family protein</fullName>
    </submittedName>
</protein>
<dbReference type="RefSeq" id="WP_177199463.1">
    <property type="nucleotide sequence ID" value="NZ_FOKI01000039.1"/>
</dbReference>
<dbReference type="Gene3D" id="3.40.630.30">
    <property type="match status" value="1"/>
</dbReference>
<dbReference type="Pfam" id="PF00583">
    <property type="entry name" value="Acetyltransf_1"/>
    <property type="match status" value="1"/>
</dbReference>
<dbReference type="AlphaFoldDB" id="A0A1I1AKD9"/>
<evidence type="ECO:0000259" key="1">
    <source>
        <dbReference type="PROSITE" id="PS51186"/>
    </source>
</evidence>
<dbReference type="SUPFAM" id="SSF55729">
    <property type="entry name" value="Acyl-CoA N-acyltransferases (Nat)"/>
    <property type="match status" value="1"/>
</dbReference>
<keyword evidence="2" id="KW-0808">Transferase</keyword>
<name>A0A1I1AKD9_9CLOT</name>
<dbReference type="STRING" id="84698.SAMN04488528_10394"/>
<dbReference type="PROSITE" id="PS51186">
    <property type="entry name" value="GNAT"/>
    <property type="match status" value="1"/>
</dbReference>
<keyword evidence="3" id="KW-1185">Reference proteome</keyword>
<proteinExistence type="predicted"/>
<accession>A0A1I1AKD9</accession>
<gene>
    <name evidence="2" type="ORF">SAMN04488528_10394</name>
</gene>
<feature type="domain" description="N-acetyltransferase" evidence="1">
    <location>
        <begin position="1"/>
        <end position="159"/>
    </location>
</feature>
<organism evidence="2 3">
    <name type="scientific">Clostridium frigidicarnis</name>
    <dbReference type="NCBI Taxonomy" id="84698"/>
    <lineage>
        <taxon>Bacteria</taxon>
        <taxon>Bacillati</taxon>
        <taxon>Bacillota</taxon>
        <taxon>Clostridia</taxon>
        <taxon>Eubacteriales</taxon>
        <taxon>Clostridiaceae</taxon>
        <taxon>Clostridium</taxon>
    </lineage>
</organism>
<dbReference type="InterPro" id="IPR000182">
    <property type="entry name" value="GNAT_dom"/>
</dbReference>
<sequence length="161" mass="18840">MLIRIGSKEELKHLWGNSNSPTEMYFIDGIEKGNIEFWTVENELDNSLVGELYIFWNSEDKDEANGKDRAYLCAFRVEKEFQGLGIGKILMQRVLNRVKEKGFRETTIGADNDNAERLTCMYKSWGFSELIKLQNTDYHCLDKNNNPTYYEIPYALYLNKL</sequence>